<dbReference type="Pfam" id="PF25137">
    <property type="entry name" value="ADH_Fe_C"/>
    <property type="match status" value="1"/>
</dbReference>
<dbReference type="CDD" id="cd08177">
    <property type="entry name" value="MAR"/>
    <property type="match status" value="1"/>
</dbReference>
<dbReference type="OrthoDB" id="3812122at2"/>
<dbReference type="SUPFAM" id="SSF56796">
    <property type="entry name" value="Dehydroquinate synthase-like"/>
    <property type="match status" value="1"/>
</dbReference>
<keyword evidence="3" id="KW-0520">NAD</keyword>
<comment type="similarity">
    <text evidence="1">Belongs to the iron-containing alcohol dehydrogenase family.</text>
</comment>
<dbReference type="PANTHER" id="PTHR11496:SF102">
    <property type="entry name" value="ALCOHOL DEHYDROGENASE 4"/>
    <property type="match status" value="1"/>
</dbReference>
<evidence type="ECO:0000256" key="1">
    <source>
        <dbReference type="ARBA" id="ARBA00007358"/>
    </source>
</evidence>
<evidence type="ECO:0000259" key="4">
    <source>
        <dbReference type="Pfam" id="PF00465"/>
    </source>
</evidence>
<sequence length="355" mass="37214">MKPFSYSALPSKVTFGFGTLRLVAEEMQALGCKRAIILSTPQQVDAADALLAQLGEMAVGRFYEAAMHTPIDVTERAVAEVIAVNADCTVALGGGSTIGLGKAIALRTDLPQIVIPTTYAGSEATPIIGQTQNGVKNTERTLKVLPEVIIYDVDLTLTLPIGLTITSGMNAIAHAAEGLYAKDGNPVIQMIAEDGLRALSSALPLLYANPLDKEARSNALYGAWACGVTLGSVGMSLHHKLCHALGGTFDLPHAETHTVVLPHAMAYNASAAPEAMARIARAIGVAEAPLGLFELAKSLGAPTSLKELGMPADGIEQVVTLAVKSPYWNPAALDASRLRVLLQNAYEGRPPENMA</sequence>
<protein>
    <submittedName>
        <fullName evidence="6">Maleylacetate reductase</fullName>
    </submittedName>
</protein>
<dbReference type="Pfam" id="PF00465">
    <property type="entry name" value="Fe-ADH"/>
    <property type="match status" value="1"/>
</dbReference>
<evidence type="ECO:0000256" key="2">
    <source>
        <dbReference type="ARBA" id="ARBA00023002"/>
    </source>
</evidence>
<dbReference type="GO" id="GO:0004022">
    <property type="term" value="F:alcohol dehydrogenase (NAD+) activity"/>
    <property type="evidence" value="ECO:0007669"/>
    <property type="project" value="TreeGrafter"/>
</dbReference>
<reference evidence="7" key="1">
    <citation type="submission" date="2019-01" db="EMBL/GenBank/DDBJ databases">
        <title>Sphingorhabdus lacus sp.nov., isolated from an oligotrophic freshwater lake.</title>
        <authorList>
            <person name="Park M."/>
        </authorList>
    </citation>
    <scope>NUCLEOTIDE SEQUENCE [LARGE SCALE GENOMIC DNA]</scope>
    <source>
        <strain evidence="7">IMCC1753</strain>
    </source>
</reference>
<evidence type="ECO:0000313" key="6">
    <source>
        <dbReference type="EMBL" id="QGY79268.1"/>
    </source>
</evidence>
<feature type="domain" description="Fe-containing alcohol dehydrogenase-like C-terminal" evidence="5">
    <location>
        <begin position="164"/>
        <end position="346"/>
    </location>
</feature>
<gene>
    <name evidence="6" type="ORF">EUU25_00715</name>
</gene>
<dbReference type="GO" id="GO:0018506">
    <property type="term" value="F:maleylacetate reductase activity"/>
    <property type="evidence" value="ECO:0007669"/>
    <property type="project" value="InterPro"/>
</dbReference>
<evidence type="ECO:0000256" key="3">
    <source>
        <dbReference type="ARBA" id="ARBA00023027"/>
    </source>
</evidence>
<dbReference type="GO" id="GO:0046872">
    <property type="term" value="F:metal ion binding"/>
    <property type="evidence" value="ECO:0007669"/>
    <property type="project" value="InterPro"/>
</dbReference>
<dbReference type="Proteomes" id="UP000428803">
    <property type="component" value="Chromosome"/>
</dbReference>
<dbReference type="InterPro" id="IPR039697">
    <property type="entry name" value="Alcohol_dehydrogenase_Fe"/>
</dbReference>
<dbReference type="KEGG" id="slaa:EUU25_00715"/>
<dbReference type="EMBL" id="CP035733">
    <property type="protein sequence ID" value="QGY79268.1"/>
    <property type="molecule type" value="Genomic_DNA"/>
</dbReference>
<dbReference type="InterPro" id="IPR056798">
    <property type="entry name" value="ADH_Fe_C"/>
</dbReference>
<dbReference type="InterPro" id="IPR001670">
    <property type="entry name" value="ADH_Fe/GldA"/>
</dbReference>
<dbReference type="Gene3D" id="1.20.1090.10">
    <property type="entry name" value="Dehydroquinate synthase-like - alpha domain"/>
    <property type="match status" value="1"/>
</dbReference>
<feature type="domain" description="Alcohol dehydrogenase iron-type/glycerol dehydrogenase GldA" evidence="4">
    <location>
        <begin position="10"/>
        <end position="152"/>
    </location>
</feature>
<dbReference type="InterPro" id="IPR034786">
    <property type="entry name" value="MAR"/>
</dbReference>
<name>A0A6I6L4L0_9SPHN</name>
<dbReference type="AlphaFoldDB" id="A0A6I6L4L0"/>
<keyword evidence="2" id="KW-0560">Oxidoreductase</keyword>
<dbReference type="Gene3D" id="3.40.50.1970">
    <property type="match status" value="1"/>
</dbReference>
<keyword evidence="7" id="KW-1185">Reference proteome</keyword>
<proteinExistence type="inferred from homology"/>
<evidence type="ECO:0000313" key="7">
    <source>
        <dbReference type="Proteomes" id="UP000428803"/>
    </source>
</evidence>
<dbReference type="PANTHER" id="PTHR11496">
    <property type="entry name" value="ALCOHOL DEHYDROGENASE"/>
    <property type="match status" value="1"/>
</dbReference>
<accession>A0A6I6L4L0</accession>
<evidence type="ECO:0000259" key="5">
    <source>
        <dbReference type="Pfam" id="PF25137"/>
    </source>
</evidence>
<dbReference type="RefSeq" id="WP_158897567.1">
    <property type="nucleotide sequence ID" value="NZ_CP035733.1"/>
</dbReference>
<organism evidence="6 7">
    <name type="scientific">Sphingorhabdus lacus</name>
    <dbReference type="NCBI Taxonomy" id="392610"/>
    <lineage>
        <taxon>Bacteria</taxon>
        <taxon>Pseudomonadati</taxon>
        <taxon>Pseudomonadota</taxon>
        <taxon>Alphaproteobacteria</taxon>
        <taxon>Sphingomonadales</taxon>
        <taxon>Sphingomonadaceae</taxon>
        <taxon>Sphingorhabdus</taxon>
    </lineage>
</organism>